<evidence type="ECO:0008006" key="3">
    <source>
        <dbReference type="Google" id="ProtNLM"/>
    </source>
</evidence>
<keyword evidence="2" id="KW-1185">Reference proteome</keyword>
<evidence type="ECO:0000313" key="2">
    <source>
        <dbReference type="Proteomes" id="UP001328107"/>
    </source>
</evidence>
<evidence type="ECO:0000313" key="1">
    <source>
        <dbReference type="EMBL" id="GMR49376.1"/>
    </source>
</evidence>
<dbReference type="AlphaFoldDB" id="A0AAN5CRM6"/>
<accession>A0AAN5CRM6</accession>
<organism evidence="1 2">
    <name type="scientific">Pristionchus mayeri</name>
    <dbReference type="NCBI Taxonomy" id="1317129"/>
    <lineage>
        <taxon>Eukaryota</taxon>
        <taxon>Metazoa</taxon>
        <taxon>Ecdysozoa</taxon>
        <taxon>Nematoda</taxon>
        <taxon>Chromadorea</taxon>
        <taxon>Rhabditida</taxon>
        <taxon>Rhabditina</taxon>
        <taxon>Diplogasteromorpha</taxon>
        <taxon>Diplogasteroidea</taxon>
        <taxon>Neodiplogasteridae</taxon>
        <taxon>Pristionchus</taxon>
    </lineage>
</organism>
<sequence>MDLRNERADSRLCKIHFAISDKNGLPNDSVPSYVPYACLVCGEQFDWIADAKLHLMNNPGHRAPKKLINLNIPRHEVIPEQPKSQECDFCDEPELPYRLSPRDRTSAQRFFATLNARTGKDLLESFLFNACRGPSISDRDD</sequence>
<comment type="caution">
    <text evidence="1">The sequence shown here is derived from an EMBL/GenBank/DDBJ whole genome shotgun (WGS) entry which is preliminary data.</text>
</comment>
<protein>
    <recommendedName>
        <fullName evidence="3">C2H2-type domain-containing protein</fullName>
    </recommendedName>
</protein>
<proteinExistence type="predicted"/>
<reference evidence="2" key="1">
    <citation type="submission" date="2022-10" db="EMBL/GenBank/DDBJ databases">
        <title>Genome assembly of Pristionchus species.</title>
        <authorList>
            <person name="Yoshida K."/>
            <person name="Sommer R.J."/>
        </authorList>
    </citation>
    <scope>NUCLEOTIDE SEQUENCE [LARGE SCALE GENOMIC DNA]</scope>
    <source>
        <strain evidence="2">RS5460</strain>
    </source>
</reference>
<dbReference type="Proteomes" id="UP001328107">
    <property type="component" value="Unassembled WGS sequence"/>
</dbReference>
<name>A0AAN5CRM6_9BILA</name>
<dbReference type="EMBL" id="BTRK01000004">
    <property type="protein sequence ID" value="GMR49376.1"/>
    <property type="molecule type" value="Genomic_DNA"/>
</dbReference>
<gene>
    <name evidence="1" type="ORF">PMAYCL1PPCAC_19571</name>
</gene>